<gene>
    <name evidence="1" type="ORF">SAMN06264855_1132</name>
</gene>
<evidence type="ECO:0000313" key="2">
    <source>
        <dbReference type="Proteomes" id="UP000198397"/>
    </source>
</evidence>
<dbReference type="Pfam" id="PF26458">
    <property type="entry name" value="DUF8137"/>
    <property type="match status" value="1"/>
</dbReference>
<dbReference type="EMBL" id="FZNQ01000013">
    <property type="protein sequence ID" value="SNR53114.1"/>
    <property type="molecule type" value="Genomic_DNA"/>
</dbReference>
<dbReference type="RefSeq" id="WP_089385251.1">
    <property type="nucleotide sequence ID" value="NZ_FZNQ01000013.1"/>
</dbReference>
<dbReference type="Proteomes" id="UP000198397">
    <property type="component" value="Unassembled WGS sequence"/>
</dbReference>
<reference evidence="1 2" key="1">
    <citation type="submission" date="2017-06" db="EMBL/GenBank/DDBJ databases">
        <authorList>
            <person name="Kim H.J."/>
            <person name="Triplett B.A."/>
        </authorList>
    </citation>
    <scope>NUCLEOTIDE SEQUENCE [LARGE SCALE GENOMIC DNA]</scope>
    <source>
        <strain evidence="1 2">DSM 8800</strain>
    </source>
</reference>
<proteinExistence type="predicted"/>
<dbReference type="AlphaFoldDB" id="A0A238X441"/>
<dbReference type="OrthoDB" id="350440at2157"/>
<evidence type="ECO:0000313" key="1">
    <source>
        <dbReference type="EMBL" id="SNR53114.1"/>
    </source>
</evidence>
<name>A0A238X441_HALVU</name>
<organism evidence="1 2">
    <name type="scientific">Halorubrum vacuolatum</name>
    <name type="common">Natronobacterium vacuolatum</name>
    <dbReference type="NCBI Taxonomy" id="63740"/>
    <lineage>
        <taxon>Archaea</taxon>
        <taxon>Methanobacteriati</taxon>
        <taxon>Methanobacteriota</taxon>
        <taxon>Stenosarchaea group</taxon>
        <taxon>Halobacteria</taxon>
        <taxon>Halobacteriales</taxon>
        <taxon>Haloferacaceae</taxon>
        <taxon>Halorubrum</taxon>
    </lineage>
</organism>
<protein>
    <submittedName>
        <fullName evidence="1">Uncharacterized protein</fullName>
    </submittedName>
</protein>
<accession>A0A238X441</accession>
<dbReference type="InterPro" id="IPR058450">
    <property type="entry name" value="DUF8137"/>
</dbReference>
<keyword evidence="2" id="KW-1185">Reference proteome</keyword>
<sequence length="286" mass="32503">MVPDRRSDPIEIEALEQQLATADDGDVAALMQAVATYEAKLLSADEQGDSDRYRGITRAYRERLIAVLDDAVLAEDWELLEEFLDAYHPDTSDEFPHVTTVLQNVTGRCLIRTRLTEGVTEIPAKSLEFFSSILDRVEGDGYDFINEGVHPYGWGIGHPDHAVADTIHQHASKDIFVVNPMLEHAFYADQHAAIDLLERIVNDGDISRRFDHPRGEISETRHLLDAPAGAVSEFSPTIPRYWEWQEEFDFEFRLDHDVEQRIRKLVSDEGLDNELSGDWEIADLTL</sequence>